<sequence>MLNADAPWDAFDPRVYFDHNYRVPLDADEEIVQRVGRHFSDHFRENSHRPVLGIDVGAGANLYPALSMLPWCRRITLLERSPQNVAYLKGQQGAFDPEWDAFWKLLREDDRAYEEVDSGRRERFHDVVRVRKGDLFDLARPNLLGRRPSRGRWQIGTMFFVAESLSSSHDEFRHAVECFMRALAPGAPFAAAFMEGSKGYSVGDQFYPACDVNEAEVAESLEPFAGKVDFCSLGEVRTGHTGIILALGHRDSDVITAGNSGGISGFLDRAFQNRL</sequence>
<dbReference type="GO" id="GO:0032259">
    <property type="term" value="P:methylation"/>
    <property type="evidence" value="ECO:0007669"/>
    <property type="project" value="UniProtKB-KW"/>
</dbReference>
<dbReference type="AlphaFoldDB" id="A0A6B3C0Y8"/>
<evidence type="ECO:0000256" key="3">
    <source>
        <dbReference type="ARBA" id="ARBA00022691"/>
    </source>
</evidence>
<dbReference type="RefSeq" id="WP_164320121.1">
    <property type="nucleotide sequence ID" value="NZ_JAAGLU010000031.1"/>
</dbReference>
<organism evidence="4">
    <name type="scientific">Streptomyces sp. SID12501</name>
    <dbReference type="NCBI Taxonomy" id="2706042"/>
    <lineage>
        <taxon>Bacteria</taxon>
        <taxon>Bacillati</taxon>
        <taxon>Actinomycetota</taxon>
        <taxon>Actinomycetes</taxon>
        <taxon>Kitasatosporales</taxon>
        <taxon>Streptomycetaceae</taxon>
        <taxon>Streptomyces</taxon>
    </lineage>
</organism>
<evidence type="ECO:0000313" key="4">
    <source>
        <dbReference type="EMBL" id="NEC90345.1"/>
    </source>
</evidence>
<dbReference type="InterPro" id="IPR000940">
    <property type="entry name" value="NNMT_TEMT_trans"/>
</dbReference>
<protein>
    <submittedName>
        <fullName evidence="4">Methyltransferase</fullName>
    </submittedName>
</protein>
<dbReference type="Pfam" id="PF01234">
    <property type="entry name" value="NNMT_PNMT_TEMT"/>
    <property type="match status" value="1"/>
</dbReference>
<keyword evidence="1 4" id="KW-0489">Methyltransferase</keyword>
<comment type="caution">
    <text evidence="4">The sequence shown here is derived from an EMBL/GenBank/DDBJ whole genome shotgun (WGS) entry which is preliminary data.</text>
</comment>
<dbReference type="PANTHER" id="PTHR10867">
    <property type="entry name" value="NNMT/PNMT/TEMT FAMILY MEMBER"/>
    <property type="match status" value="1"/>
</dbReference>
<dbReference type="SUPFAM" id="SSF53335">
    <property type="entry name" value="S-adenosyl-L-methionine-dependent methyltransferases"/>
    <property type="match status" value="1"/>
</dbReference>
<name>A0A6B3C0Y8_9ACTN</name>
<dbReference type="PROSITE" id="PS51681">
    <property type="entry name" value="SAM_MT_NNMT_PNMT_TEMT"/>
    <property type="match status" value="1"/>
</dbReference>
<dbReference type="EMBL" id="JAAGLU010000031">
    <property type="protein sequence ID" value="NEC90345.1"/>
    <property type="molecule type" value="Genomic_DNA"/>
</dbReference>
<dbReference type="GO" id="GO:0008168">
    <property type="term" value="F:methyltransferase activity"/>
    <property type="evidence" value="ECO:0007669"/>
    <property type="project" value="UniProtKB-KW"/>
</dbReference>
<dbReference type="PANTHER" id="PTHR10867:SF17">
    <property type="entry name" value="NICOTINAMIDE N-METHYLTRANSFERASE"/>
    <property type="match status" value="1"/>
</dbReference>
<keyword evidence="2 4" id="KW-0808">Transferase</keyword>
<evidence type="ECO:0000256" key="2">
    <source>
        <dbReference type="ARBA" id="ARBA00022679"/>
    </source>
</evidence>
<dbReference type="Gene3D" id="3.40.50.150">
    <property type="entry name" value="Vaccinia Virus protein VP39"/>
    <property type="match status" value="1"/>
</dbReference>
<dbReference type="InterPro" id="IPR029063">
    <property type="entry name" value="SAM-dependent_MTases_sf"/>
</dbReference>
<keyword evidence="3" id="KW-0949">S-adenosyl-L-methionine</keyword>
<accession>A0A6B3C0Y8</accession>
<dbReference type="NCBIfam" id="NF040568">
    <property type="entry name" value="SCO2525_fam"/>
    <property type="match status" value="1"/>
</dbReference>
<proteinExistence type="predicted"/>
<gene>
    <name evidence="4" type="ORF">G3I71_32115</name>
</gene>
<reference evidence="4" key="1">
    <citation type="submission" date="2020-01" db="EMBL/GenBank/DDBJ databases">
        <title>Insect and environment-associated Actinomycetes.</title>
        <authorList>
            <person name="Currrie C."/>
            <person name="Chevrette M."/>
            <person name="Carlson C."/>
            <person name="Stubbendieck R."/>
            <person name="Wendt-Pienkowski E."/>
        </authorList>
    </citation>
    <scope>NUCLEOTIDE SEQUENCE</scope>
    <source>
        <strain evidence="4">SID12501</strain>
    </source>
</reference>
<evidence type="ECO:0000256" key="1">
    <source>
        <dbReference type="ARBA" id="ARBA00022603"/>
    </source>
</evidence>